<dbReference type="GO" id="GO:0006783">
    <property type="term" value="P:heme biosynthetic process"/>
    <property type="evidence" value="ECO:0007669"/>
    <property type="project" value="UniProtKB-KW"/>
</dbReference>
<comment type="similarity">
    <text evidence="7">Belongs to the ferrochelatase family.</text>
</comment>
<proteinExistence type="inferred from homology"/>
<evidence type="ECO:0000256" key="4">
    <source>
        <dbReference type="ARBA" id="ARBA00023239"/>
    </source>
</evidence>
<dbReference type="PANTHER" id="PTHR11108:SF1">
    <property type="entry name" value="FERROCHELATASE, MITOCHONDRIAL"/>
    <property type="match status" value="1"/>
</dbReference>
<name>A0A2S7ZQ22_9FIRM</name>
<dbReference type="AlphaFoldDB" id="A0A2S7ZQ22"/>
<reference evidence="8 11" key="2">
    <citation type="submission" date="2019-03" db="EMBL/GenBank/DDBJ databases">
        <title>Draft genome sequences of two Veillonella tobetsuensis clinical isolates from intraoperative bronchial fluids of elderly patients with pulmonary carcinoma.</title>
        <authorList>
            <person name="Akiyama T."/>
        </authorList>
    </citation>
    <scope>NUCLEOTIDE SEQUENCE [LARGE SCALE GENOMIC DNA]</scope>
    <source>
        <strain evidence="8 11">PAGU 1578</strain>
    </source>
</reference>
<comment type="caution">
    <text evidence="9">The sequence shown here is derived from an EMBL/GenBank/DDBJ whole genome shotgun (WGS) entry which is preliminary data.</text>
</comment>
<dbReference type="NCBIfam" id="TIGR00109">
    <property type="entry name" value="hemH"/>
    <property type="match status" value="1"/>
</dbReference>
<evidence type="ECO:0000256" key="5">
    <source>
        <dbReference type="ARBA" id="ARBA00023244"/>
    </source>
</evidence>
<dbReference type="CDD" id="cd00419">
    <property type="entry name" value="Ferrochelatase_C"/>
    <property type="match status" value="1"/>
</dbReference>
<dbReference type="RefSeq" id="WP_105092788.1">
    <property type="nucleotide sequence ID" value="NZ_BJCQ01000016.1"/>
</dbReference>
<dbReference type="Gene3D" id="3.40.50.1400">
    <property type="match status" value="2"/>
</dbReference>
<dbReference type="STRING" id="1110546.GCA_001078375_01763"/>
<dbReference type="Proteomes" id="UP000300381">
    <property type="component" value="Unassembled WGS sequence"/>
</dbReference>
<comment type="catalytic activity">
    <reaction evidence="6">
        <text>Fe-coproporphyrin III + 2 H(+) = coproporphyrin III + Fe(2+)</text>
        <dbReference type="Rhea" id="RHEA:49572"/>
        <dbReference type="ChEBI" id="CHEBI:15378"/>
        <dbReference type="ChEBI" id="CHEBI:29033"/>
        <dbReference type="ChEBI" id="CHEBI:68438"/>
        <dbReference type="ChEBI" id="CHEBI:131725"/>
        <dbReference type="EC" id="4.99.1.9"/>
    </reaction>
    <physiologicalReaction direction="right-to-left" evidence="6">
        <dbReference type="Rhea" id="RHEA:49574"/>
    </physiologicalReaction>
</comment>
<dbReference type="InterPro" id="IPR033644">
    <property type="entry name" value="Ferrochelatase_C"/>
</dbReference>
<keyword evidence="4" id="KW-0456">Lyase</keyword>
<dbReference type="EMBL" id="PPDF01000008">
    <property type="protein sequence ID" value="PQL25370.1"/>
    <property type="molecule type" value="Genomic_DNA"/>
</dbReference>
<evidence type="ECO:0000313" key="8">
    <source>
        <dbReference type="EMBL" id="GCL67242.1"/>
    </source>
</evidence>
<organism evidence="9 10">
    <name type="scientific">Veillonella tobetsuensis</name>
    <dbReference type="NCBI Taxonomy" id="1110546"/>
    <lineage>
        <taxon>Bacteria</taxon>
        <taxon>Bacillati</taxon>
        <taxon>Bacillota</taxon>
        <taxon>Negativicutes</taxon>
        <taxon>Veillonellales</taxon>
        <taxon>Veillonellaceae</taxon>
        <taxon>Veillonella</taxon>
    </lineage>
</organism>
<protein>
    <recommendedName>
        <fullName evidence="1">coproporphyrin ferrochelatase</fullName>
        <ecNumber evidence="1">4.99.1.9</ecNumber>
    </recommendedName>
</protein>
<keyword evidence="5" id="KW-0627">Porphyrin biosynthesis</keyword>
<dbReference type="InterPro" id="IPR001015">
    <property type="entry name" value="Ferrochelatase"/>
</dbReference>
<dbReference type="SUPFAM" id="SSF53800">
    <property type="entry name" value="Chelatase"/>
    <property type="match status" value="1"/>
</dbReference>
<dbReference type="EMBL" id="BJCQ01000016">
    <property type="protein sequence ID" value="GCL67242.1"/>
    <property type="molecule type" value="Genomic_DNA"/>
</dbReference>
<sequence>MKQAILLLSFGTPCEKSDLVPYMTSIRHGKAPSEGELEVLTARYDAIGQWDNVNLQTMGEQQKKSLETLLGVEDIYLAYLHKPHSMEQAIKAIVDAGYTSILSIVTSPFYSVVGTGAYERKLQAILQEYSHISLDNIQSWWDRSQFIEYWSSRLANLNPTQADTMCIFSAHSVPVTTVGDYVFHITSAAEKIAERVNLNYWCTAWQSAPPYGEWLGPTIETVIEQALLEGAKRIICVPFGFVSDHVEILYDNDILCRRIVEATGAVYERVPMPNGNALFMEGMAEAIKERINK</sequence>
<reference evidence="9 10" key="1">
    <citation type="submission" date="2018-01" db="EMBL/GenBank/DDBJ databases">
        <title>Draft genome sequences of clinical isolates and type strains of oral Veillonella including Veillonella infantum sp., nov.</title>
        <authorList>
            <person name="Mashima I."/>
            <person name="Liao Y.-C."/>
            <person name="Sabharwal A."/>
            <person name="Haase E.M."/>
            <person name="Nakazawa F."/>
            <person name="Scannapieco F.A."/>
        </authorList>
    </citation>
    <scope>NUCLEOTIDE SEQUENCE [LARGE SCALE GENOMIC DNA]</scope>
    <source>
        <strain evidence="9 10">Y6</strain>
    </source>
</reference>
<evidence type="ECO:0000313" key="11">
    <source>
        <dbReference type="Proteomes" id="UP000300381"/>
    </source>
</evidence>
<evidence type="ECO:0000256" key="3">
    <source>
        <dbReference type="ARBA" id="ARBA00023133"/>
    </source>
</evidence>
<accession>A0A2S7ZQ22</accession>
<dbReference type="PANTHER" id="PTHR11108">
    <property type="entry name" value="FERROCHELATASE"/>
    <property type="match status" value="1"/>
</dbReference>
<dbReference type="GO" id="GO:0004325">
    <property type="term" value="F:ferrochelatase activity"/>
    <property type="evidence" value="ECO:0007669"/>
    <property type="project" value="InterPro"/>
</dbReference>
<evidence type="ECO:0000256" key="2">
    <source>
        <dbReference type="ARBA" id="ARBA00023004"/>
    </source>
</evidence>
<evidence type="ECO:0000256" key="7">
    <source>
        <dbReference type="RuleBase" id="RU004185"/>
    </source>
</evidence>
<keyword evidence="2" id="KW-0408">Iron</keyword>
<keyword evidence="3" id="KW-0350">Heme biosynthesis</keyword>
<dbReference type="Pfam" id="PF00762">
    <property type="entry name" value="Ferrochelatase"/>
    <property type="match status" value="1"/>
</dbReference>
<dbReference type="Proteomes" id="UP000238877">
    <property type="component" value="Unassembled WGS sequence"/>
</dbReference>
<evidence type="ECO:0000313" key="10">
    <source>
        <dbReference type="Proteomes" id="UP000238877"/>
    </source>
</evidence>
<evidence type="ECO:0000313" key="9">
    <source>
        <dbReference type="EMBL" id="PQL25370.1"/>
    </source>
</evidence>
<gene>
    <name evidence="9" type="primary">hemH</name>
    <name evidence="8" type="synonym">hemH2</name>
    <name evidence="8" type="ORF">PAGU1578_08630</name>
    <name evidence="9" type="ORF">VTHSUH11_04630</name>
</gene>
<evidence type="ECO:0000256" key="6">
    <source>
        <dbReference type="ARBA" id="ARBA00024536"/>
    </source>
</evidence>
<dbReference type="EC" id="4.99.1.9" evidence="1"/>
<evidence type="ECO:0000256" key="1">
    <source>
        <dbReference type="ARBA" id="ARBA00013215"/>
    </source>
</evidence>